<dbReference type="PANTHER" id="PTHR43685">
    <property type="entry name" value="GLYCOSYLTRANSFERASE"/>
    <property type="match status" value="1"/>
</dbReference>
<dbReference type="EMBL" id="MGHC01000001">
    <property type="protein sequence ID" value="OGM61035.1"/>
    <property type="molecule type" value="Genomic_DNA"/>
</dbReference>
<dbReference type="AlphaFoldDB" id="A0A1F8BCF3"/>
<evidence type="ECO:0000313" key="3">
    <source>
        <dbReference type="Proteomes" id="UP000179018"/>
    </source>
</evidence>
<comment type="caution">
    <text evidence="2">The sequence shown here is derived from an EMBL/GenBank/DDBJ whole genome shotgun (WGS) entry which is preliminary data.</text>
</comment>
<dbReference type="Proteomes" id="UP000179018">
    <property type="component" value="Unassembled WGS sequence"/>
</dbReference>
<dbReference type="Gene3D" id="3.90.550.10">
    <property type="entry name" value="Spore Coat Polysaccharide Biosynthesis Protein SpsA, Chain A"/>
    <property type="match status" value="1"/>
</dbReference>
<evidence type="ECO:0000313" key="2">
    <source>
        <dbReference type="EMBL" id="OGM61035.1"/>
    </source>
</evidence>
<dbReference type="CDD" id="cd00761">
    <property type="entry name" value="Glyco_tranf_GTA_type"/>
    <property type="match status" value="1"/>
</dbReference>
<proteinExistence type="predicted"/>
<dbReference type="SUPFAM" id="SSF53448">
    <property type="entry name" value="Nucleotide-diphospho-sugar transferases"/>
    <property type="match status" value="1"/>
</dbReference>
<protein>
    <recommendedName>
        <fullName evidence="1">Glycosyltransferase 2-like domain-containing protein</fullName>
    </recommendedName>
</protein>
<reference evidence="2 3" key="1">
    <citation type="journal article" date="2016" name="Nat. Commun.">
        <title>Thousands of microbial genomes shed light on interconnected biogeochemical processes in an aquifer system.</title>
        <authorList>
            <person name="Anantharaman K."/>
            <person name="Brown C.T."/>
            <person name="Hug L.A."/>
            <person name="Sharon I."/>
            <person name="Castelle C.J."/>
            <person name="Probst A.J."/>
            <person name="Thomas B.C."/>
            <person name="Singh A."/>
            <person name="Wilkins M.J."/>
            <person name="Karaoz U."/>
            <person name="Brodie E.L."/>
            <person name="Williams K.H."/>
            <person name="Hubbard S.S."/>
            <person name="Banfield J.F."/>
        </authorList>
    </citation>
    <scope>NUCLEOTIDE SEQUENCE [LARGE SCALE GENOMIC DNA]</scope>
</reference>
<sequence length="312" mass="36302">MDLNKKLKFTIVIPTRNRSEILLKSLANIARLNFSKSNFEVIIVDNNSTDDTKKIVYQFISKNKKIRSNYVFESRIGPSFARNTGIKKAHNPLIVCIDDDILIDKDLLSKFSTLIKKHPDAAVIGGRTFAISENDKKLKKLLKILLEEDSWVFSQVNRNENSVKILNYPDSFLMSACILINLNQVTGKVFDQKFGREYDSYYVGAEDIELCLRLLLKNKKIIYDPSIVASHLVGKEKLSIKYIRNRFFRAGIEHRLLDNKFKETGRRLYKFNSRFFCSLLLKFIIKPNMKNYVKLTRETLFLLGYYFPLAKD</sequence>
<dbReference type="PANTHER" id="PTHR43685:SF3">
    <property type="entry name" value="SLR2126 PROTEIN"/>
    <property type="match status" value="1"/>
</dbReference>
<dbReference type="Pfam" id="PF00535">
    <property type="entry name" value="Glycos_transf_2"/>
    <property type="match status" value="1"/>
</dbReference>
<organism evidence="2 3">
    <name type="scientific">Candidatus Woesebacteria bacterium RIFCSPLOWO2_01_FULL_39_10</name>
    <dbReference type="NCBI Taxonomy" id="1802516"/>
    <lineage>
        <taxon>Bacteria</taxon>
        <taxon>Candidatus Woeseibacteriota</taxon>
    </lineage>
</organism>
<dbReference type="InterPro" id="IPR050834">
    <property type="entry name" value="Glycosyltransf_2"/>
</dbReference>
<accession>A0A1F8BCF3</accession>
<feature type="domain" description="Glycosyltransferase 2-like" evidence="1">
    <location>
        <begin position="10"/>
        <end position="148"/>
    </location>
</feature>
<name>A0A1F8BCF3_9BACT</name>
<dbReference type="InterPro" id="IPR029044">
    <property type="entry name" value="Nucleotide-diphossugar_trans"/>
</dbReference>
<evidence type="ECO:0000259" key="1">
    <source>
        <dbReference type="Pfam" id="PF00535"/>
    </source>
</evidence>
<gene>
    <name evidence="2" type="ORF">A3A75_02630</name>
</gene>
<dbReference type="STRING" id="1802516.A3A75_02630"/>
<dbReference type="InterPro" id="IPR001173">
    <property type="entry name" value="Glyco_trans_2-like"/>
</dbReference>